<proteinExistence type="predicted"/>
<feature type="chain" id="PRO_5002522260" description="Secreted protein" evidence="1">
    <location>
        <begin position="19"/>
        <end position="94"/>
    </location>
</feature>
<feature type="signal peptide" evidence="1">
    <location>
        <begin position="1"/>
        <end position="18"/>
    </location>
</feature>
<reference evidence="2" key="1">
    <citation type="submission" date="2014-08" db="EMBL/GenBank/DDBJ databases">
        <authorList>
            <person name="Sharma Rahul"/>
            <person name="Thines Marco"/>
        </authorList>
    </citation>
    <scope>NUCLEOTIDE SEQUENCE</scope>
</reference>
<evidence type="ECO:0000313" key="2">
    <source>
        <dbReference type="EMBL" id="CED85616.1"/>
    </source>
</evidence>
<dbReference type="EMBL" id="LN483332">
    <property type="protein sequence ID" value="CED85616.1"/>
    <property type="molecule type" value="Genomic_DNA"/>
</dbReference>
<evidence type="ECO:0008006" key="3">
    <source>
        <dbReference type="Google" id="ProtNLM"/>
    </source>
</evidence>
<sequence length="94" mass="10620">MVGSCCLLLGCVPPTRRAAFLWFIRVLLVSFPSGREKRERKDLGSLPFSHTHAFPASFFPRDSSDPSVFPSRRVFLFFPVISFDASCRPNFHVG</sequence>
<protein>
    <recommendedName>
        <fullName evidence="3">Secreted protein</fullName>
    </recommendedName>
</protein>
<organism evidence="2">
    <name type="scientific">Phaffia rhodozyma</name>
    <name type="common">Yeast</name>
    <name type="synonym">Xanthophyllomyces dendrorhous</name>
    <dbReference type="NCBI Taxonomy" id="264483"/>
    <lineage>
        <taxon>Eukaryota</taxon>
        <taxon>Fungi</taxon>
        <taxon>Dikarya</taxon>
        <taxon>Basidiomycota</taxon>
        <taxon>Agaricomycotina</taxon>
        <taxon>Tremellomycetes</taxon>
        <taxon>Cystofilobasidiales</taxon>
        <taxon>Mrakiaceae</taxon>
        <taxon>Phaffia</taxon>
    </lineage>
</organism>
<evidence type="ECO:0000256" key="1">
    <source>
        <dbReference type="SAM" id="SignalP"/>
    </source>
</evidence>
<dbReference type="AlphaFoldDB" id="A0A0F7SVM3"/>
<keyword evidence="1" id="KW-0732">Signal</keyword>
<name>A0A0F7SVM3_PHARH</name>
<accession>A0A0F7SVM3</accession>